<feature type="region of interest" description="Disordered" evidence="1">
    <location>
        <begin position="314"/>
        <end position="339"/>
    </location>
</feature>
<dbReference type="SUPFAM" id="SSF46689">
    <property type="entry name" value="Homeodomain-like"/>
    <property type="match status" value="1"/>
</dbReference>
<dbReference type="Proteomes" id="UP001259832">
    <property type="component" value="Unassembled WGS sequence"/>
</dbReference>
<dbReference type="AlphaFoldDB" id="A0AAD9GAU0"/>
<dbReference type="CDD" id="cd00167">
    <property type="entry name" value="SANT"/>
    <property type="match status" value="1"/>
</dbReference>
<feature type="region of interest" description="Disordered" evidence="1">
    <location>
        <begin position="440"/>
        <end position="480"/>
    </location>
</feature>
<dbReference type="EMBL" id="JASMQC010000024">
    <property type="protein sequence ID" value="KAK1935073.1"/>
    <property type="molecule type" value="Genomic_DNA"/>
</dbReference>
<feature type="region of interest" description="Disordered" evidence="1">
    <location>
        <begin position="385"/>
        <end position="417"/>
    </location>
</feature>
<proteinExistence type="predicted"/>
<feature type="region of interest" description="Disordered" evidence="1">
    <location>
        <begin position="556"/>
        <end position="594"/>
    </location>
</feature>
<protein>
    <submittedName>
        <fullName evidence="3">Mis18-binding protein 1</fullName>
    </submittedName>
</protein>
<feature type="domain" description="Myb-like" evidence="2">
    <location>
        <begin position="333"/>
        <end position="382"/>
    </location>
</feature>
<evidence type="ECO:0000313" key="3">
    <source>
        <dbReference type="EMBL" id="KAK1935073.1"/>
    </source>
</evidence>
<organism evidence="3 4">
    <name type="scientific">Phytophthora citrophthora</name>
    <dbReference type="NCBI Taxonomy" id="4793"/>
    <lineage>
        <taxon>Eukaryota</taxon>
        <taxon>Sar</taxon>
        <taxon>Stramenopiles</taxon>
        <taxon>Oomycota</taxon>
        <taxon>Peronosporomycetes</taxon>
        <taxon>Peronosporales</taxon>
        <taxon>Peronosporaceae</taxon>
        <taxon>Phytophthora</taxon>
    </lineage>
</organism>
<evidence type="ECO:0000259" key="2">
    <source>
        <dbReference type="PROSITE" id="PS50090"/>
    </source>
</evidence>
<accession>A0AAD9GAU0</accession>
<feature type="region of interest" description="Disordered" evidence="1">
    <location>
        <begin position="260"/>
        <end position="289"/>
    </location>
</feature>
<sequence>MASKSAPLRRSRYSSVLESALVGLGREDAVVNSTRKPRKKRRYDDNLSPIRRLPQSFSAPDQPQEEEEKKKKKRDEDQQEEFSSPAVTRSAAKQRKKHRKRHAGVLEMAGRTPVTRSMQKKWKRSSLEKIEDLEEQEQEQEDFEIQKKLDFQSPKKEAARKKRKATVLMNWSVEWPPVLETGSDRVRMVVTGQVDGKTIRFEVGKRENAKKFTSTDGEYVTLSGKLDRKSAGAPSAALELMEDGIPAFFSKRLLPFVVKPNKEDRTDKPKKKKARTVDKSRDSSPMPSIDEVENFSFEVPVASSPIQDDDVFETPKAKKTRAPVKRAKKSPPEPEAEADIWTHEQSEALIDAKLKIPTTASNFWAQVALHVPGKSAQECQAKTFEQFRSPPTNRKPAKKPIKKANADTIPSKIARAGSNKFKKQVREFVEEYEKKHVDDLFDTTPSKEGLPELPEFDSIKSPELGTPSRSFDDDSEMDDEAPGLLQRLSSRRRDDIDSYVLGINRQHVAGGGVMAGGKVRRVTSMVTPVKSAKGKATSAKKRAVMLVEDVGSHSLRGVVSPGGTTHIRVEKDGSSSEDEGEDNYSSEEEDFDIP</sequence>
<reference evidence="3" key="1">
    <citation type="submission" date="2023-08" db="EMBL/GenBank/DDBJ databases">
        <title>Reference Genome Resource for the Citrus Pathogen Phytophthora citrophthora.</title>
        <authorList>
            <person name="Moller H."/>
            <person name="Coetzee B."/>
            <person name="Rose L.J."/>
            <person name="Van Niekerk J.M."/>
        </authorList>
    </citation>
    <scope>NUCLEOTIDE SEQUENCE</scope>
    <source>
        <strain evidence="3">STE-U-9442</strain>
    </source>
</reference>
<dbReference type="PROSITE" id="PS50090">
    <property type="entry name" value="MYB_LIKE"/>
    <property type="match status" value="1"/>
</dbReference>
<keyword evidence="4" id="KW-1185">Reference proteome</keyword>
<evidence type="ECO:0000256" key="1">
    <source>
        <dbReference type="SAM" id="MobiDB-lite"/>
    </source>
</evidence>
<feature type="compositionally biased region" description="Acidic residues" evidence="1">
    <location>
        <begin position="575"/>
        <end position="594"/>
    </location>
</feature>
<dbReference type="InterPro" id="IPR009057">
    <property type="entry name" value="Homeodomain-like_sf"/>
</dbReference>
<comment type="caution">
    <text evidence="3">The sequence shown here is derived from an EMBL/GenBank/DDBJ whole genome shotgun (WGS) entry which is preliminary data.</text>
</comment>
<feature type="compositionally biased region" description="Basic residues" evidence="1">
    <location>
        <begin position="317"/>
        <end position="329"/>
    </location>
</feature>
<gene>
    <name evidence="3" type="ORF">P3T76_010839</name>
</gene>
<dbReference type="InterPro" id="IPR001005">
    <property type="entry name" value="SANT/Myb"/>
</dbReference>
<dbReference type="Gene3D" id="1.10.10.60">
    <property type="entry name" value="Homeodomain-like"/>
    <property type="match status" value="1"/>
</dbReference>
<evidence type="ECO:0000313" key="4">
    <source>
        <dbReference type="Proteomes" id="UP001259832"/>
    </source>
</evidence>
<feature type="compositionally biased region" description="Basic residues" evidence="1">
    <location>
        <begin position="92"/>
        <end position="103"/>
    </location>
</feature>
<name>A0AAD9GAU0_9STRA</name>
<feature type="region of interest" description="Disordered" evidence="1">
    <location>
        <begin position="24"/>
        <end position="126"/>
    </location>
</feature>